<name>A0A7R7MST1_MYCIT</name>
<dbReference type="PANTHER" id="PTHR46438">
    <property type="entry name" value="ALPHA/BETA-HYDROLASES SUPERFAMILY PROTEIN"/>
    <property type="match status" value="1"/>
</dbReference>
<dbReference type="PRINTS" id="PR00111">
    <property type="entry name" value="ABHYDROLASE"/>
</dbReference>
<dbReference type="Proteomes" id="UP000595205">
    <property type="component" value="Chromosome"/>
</dbReference>
<dbReference type="InterPro" id="IPR000073">
    <property type="entry name" value="AB_hydrolase_1"/>
</dbReference>
<gene>
    <name evidence="2" type="primary">bphD_2</name>
    <name evidence="2" type="ORF">MINTM018_21390</name>
</gene>
<dbReference type="InterPro" id="IPR029058">
    <property type="entry name" value="AB_hydrolase_fold"/>
</dbReference>
<proteinExistence type="predicted"/>
<accession>A0A7R7MST1</accession>
<dbReference type="EMBL" id="AP024255">
    <property type="protein sequence ID" value="BCO99369.1"/>
    <property type="molecule type" value="Genomic_DNA"/>
</dbReference>
<dbReference type="GO" id="GO:0016787">
    <property type="term" value="F:hydrolase activity"/>
    <property type="evidence" value="ECO:0007669"/>
    <property type="project" value="UniProtKB-KW"/>
</dbReference>
<evidence type="ECO:0000313" key="2">
    <source>
        <dbReference type="EMBL" id="BCO99369.1"/>
    </source>
</evidence>
<dbReference type="SUPFAM" id="SSF53474">
    <property type="entry name" value="alpha/beta-Hydrolases"/>
    <property type="match status" value="1"/>
</dbReference>
<feature type="domain" description="AB hydrolase-1" evidence="1">
    <location>
        <begin position="32"/>
        <end position="270"/>
    </location>
</feature>
<keyword evidence="2" id="KW-0378">Hydrolase</keyword>
<organism evidence="2 3">
    <name type="scientific">Mycobacterium intracellulare</name>
    <dbReference type="NCBI Taxonomy" id="1767"/>
    <lineage>
        <taxon>Bacteria</taxon>
        <taxon>Bacillati</taxon>
        <taxon>Actinomycetota</taxon>
        <taxon>Actinomycetes</taxon>
        <taxon>Mycobacteriales</taxon>
        <taxon>Mycobacteriaceae</taxon>
        <taxon>Mycobacterium</taxon>
        <taxon>Mycobacterium avium complex (MAC)</taxon>
    </lineage>
</organism>
<evidence type="ECO:0000313" key="3">
    <source>
        <dbReference type="Proteomes" id="UP000595205"/>
    </source>
</evidence>
<dbReference type="RefSeq" id="WP_201406390.1">
    <property type="nucleotide sequence ID" value="NZ_AP024255.1"/>
</dbReference>
<dbReference type="Gene3D" id="3.40.50.1820">
    <property type="entry name" value="alpha/beta hydrolase"/>
    <property type="match status" value="1"/>
</dbReference>
<protein>
    <submittedName>
        <fullName evidence="2">4,5-9,10-diseco-3-hydroxy-5,9,17-trioxoandrosta-1 (10),2-diene-4-oate hydrolase</fullName>
    </submittedName>
</protein>
<evidence type="ECO:0000259" key="1">
    <source>
        <dbReference type="Pfam" id="PF00561"/>
    </source>
</evidence>
<reference evidence="2 3" key="1">
    <citation type="submission" date="2020-12" db="EMBL/GenBank/DDBJ databases">
        <title>Genome sequence of clinical Mycobacterium intracellulare strains.</title>
        <authorList>
            <person name="Tateishi Y."/>
            <person name="Matsumoto S."/>
            <person name="Fukushima Y."/>
            <person name="Nakajima C."/>
            <person name="Suzuki Y."/>
        </authorList>
    </citation>
    <scope>NUCLEOTIDE SEQUENCE [LARGE SCALE GENOMIC DNA]</scope>
    <source>
        <strain evidence="2 3">M018</strain>
    </source>
</reference>
<dbReference type="Pfam" id="PF00561">
    <property type="entry name" value="Abhydrolase_1"/>
    <property type="match status" value="1"/>
</dbReference>
<dbReference type="AlphaFoldDB" id="A0A7R7MST1"/>
<dbReference type="PANTHER" id="PTHR46438:SF11">
    <property type="entry name" value="LIPASE-RELATED"/>
    <property type="match status" value="1"/>
</dbReference>
<sequence length="285" mass="31392">MAKTAIEDDIKERLLDVAGMKIHVSEVGQGEPVVLLHGGGPGASGLSNFRTNLAHLSGRFRLILIDQPGFGSSSKTLPDGEPYWPLAAWVVREVLESVGVAKAHLLGNSLGGGTALRFALDYPEMADRLVLMGPGGGAVNIFTPGDIASGVDRAVRRFYESPTLERMREFVDVMVYDSSQIPDELLEERLQAATDPESMAFMLNVFRALGADPEAQLWKHVSRIAHPTLLIWGREDHVLPFDSALLMFHQMKNVRLVAFSECGHWVQSEKQPEFDRLVTDFLTAE</sequence>